<dbReference type="RefSeq" id="WP_105044298.1">
    <property type="nucleotide sequence ID" value="NZ_MQWA01000001.1"/>
</dbReference>
<organism evidence="1 2">
    <name type="scientific">Rubritalea profundi</name>
    <dbReference type="NCBI Taxonomy" id="1658618"/>
    <lineage>
        <taxon>Bacteria</taxon>
        <taxon>Pseudomonadati</taxon>
        <taxon>Verrucomicrobiota</taxon>
        <taxon>Verrucomicrobiia</taxon>
        <taxon>Verrucomicrobiales</taxon>
        <taxon>Rubritaleaceae</taxon>
        <taxon>Rubritalea</taxon>
    </lineage>
</organism>
<protein>
    <submittedName>
        <fullName evidence="1">Uncharacterized protein</fullName>
    </submittedName>
</protein>
<dbReference type="Proteomes" id="UP000239907">
    <property type="component" value="Unassembled WGS sequence"/>
</dbReference>
<dbReference type="OrthoDB" id="188729at2"/>
<evidence type="ECO:0000313" key="2">
    <source>
        <dbReference type="Proteomes" id="UP000239907"/>
    </source>
</evidence>
<comment type="caution">
    <text evidence="1">The sequence shown here is derived from an EMBL/GenBank/DDBJ whole genome shotgun (WGS) entry which is preliminary data.</text>
</comment>
<sequence length="189" mass="21020">MNNPDESTIQRWLKGELEGNELKQMEAWAEENATELEAKMGWDALGDEIAQALPSEQEPPYADFFNERVKHHAVELVETPPATKASPLWKRFNWILAPTAVAGMVFCFYLGTRIDQETTAIEQSVAVLEEVYTPASGVHSEVIISGDSTVIVLDGLDEIPDALDIVSGETGQGLSPRMMVKTERESFYF</sequence>
<gene>
    <name evidence="1" type="ORF">BSZ32_15715</name>
</gene>
<evidence type="ECO:0000313" key="1">
    <source>
        <dbReference type="EMBL" id="PQJ29784.1"/>
    </source>
</evidence>
<keyword evidence="2" id="KW-1185">Reference proteome</keyword>
<accession>A0A2S7U5V9</accession>
<reference evidence="1 2" key="1">
    <citation type="submission" date="2016-12" db="EMBL/GenBank/DDBJ databases">
        <title>Study of bacterial adaptation to deep sea.</title>
        <authorList>
            <person name="Song J."/>
            <person name="Yoshizawa S."/>
            <person name="Kogure K."/>
        </authorList>
    </citation>
    <scope>NUCLEOTIDE SEQUENCE [LARGE SCALE GENOMIC DNA]</scope>
    <source>
        <strain evidence="1 2">SAORIC-165</strain>
    </source>
</reference>
<dbReference type="AlphaFoldDB" id="A0A2S7U5V9"/>
<dbReference type="EMBL" id="MQWA01000001">
    <property type="protein sequence ID" value="PQJ29784.1"/>
    <property type="molecule type" value="Genomic_DNA"/>
</dbReference>
<name>A0A2S7U5V9_9BACT</name>
<proteinExistence type="predicted"/>